<dbReference type="EMBL" id="JAVYII010000002">
    <property type="protein sequence ID" value="MDT9592424.1"/>
    <property type="molecule type" value="Genomic_DNA"/>
</dbReference>
<keyword evidence="2" id="KW-0378">Hydrolase</keyword>
<protein>
    <submittedName>
        <fullName evidence="2">RidA family protein</fullName>
        <ecNumber evidence="2">3.5.-.-</ecNumber>
    </submittedName>
</protein>
<evidence type="ECO:0000256" key="1">
    <source>
        <dbReference type="ARBA" id="ARBA00010552"/>
    </source>
</evidence>
<keyword evidence="3" id="KW-1185">Reference proteome</keyword>
<organism evidence="2 3">
    <name type="scientific">Nocardioides imazamoxiresistens</name>
    <dbReference type="NCBI Taxonomy" id="3231893"/>
    <lineage>
        <taxon>Bacteria</taxon>
        <taxon>Bacillati</taxon>
        <taxon>Actinomycetota</taxon>
        <taxon>Actinomycetes</taxon>
        <taxon>Propionibacteriales</taxon>
        <taxon>Nocardioidaceae</taxon>
        <taxon>Nocardioides</taxon>
    </lineage>
</organism>
<dbReference type="RefSeq" id="WP_315731855.1">
    <property type="nucleotide sequence ID" value="NZ_JAVYII010000002.1"/>
</dbReference>
<dbReference type="InterPro" id="IPR006175">
    <property type="entry name" value="YjgF/YER057c/UK114"/>
</dbReference>
<comment type="caution">
    <text evidence="2">The sequence shown here is derived from an EMBL/GenBank/DDBJ whole genome shotgun (WGS) entry which is preliminary data.</text>
</comment>
<accession>A0ABU3PTC1</accession>
<dbReference type="Gene3D" id="3.30.1330.40">
    <property type="entry name" value="RutC-like"/>
    <property type="match status" value="1"/>
</dbReference>
<gene>
    <name evidence="2" type="ORF">RDV89_05060</name>
</gene>
<sequence length="135" mass="13944">MTVHLSHPDGLLEQDDYAPLAVATGTRTVLLAGQAGVDPQGRPTATDLAGQVHSALANIATGVRAAGGDVSDVARLTVYVVGWNTDMAAELYEGTARAQGTHGYSTPLPPLTVIGVQALWFPALLVEIEATAILD</sequence>
<dbReference type="PANTHER" id="PTHR11803:SF58">
    <property type="entry name" value="PROTEIN HMF1-RELATED"/>
    <property type="match status" value="1"/>
</dbReference>
<comment type="similarity">
    <text evidence="1">Belongs to the RutC family.</text>
</comment>
<dbReference type="CDD" id="cd00448">
    <property type="entry name" value="YjgF_YER057c_UK114_family"/>
    <property type="match status" value="1"/>
</dbReference>
<proteinExistence type="inferred from homology"/>
<dbReference type="EC" id="3.5.-.-" evidence="2"/>
<dbReference type="Proteomes" id="UP001268542">
    <property type="component" value="Unassembled WGS sequence"/>
</dbReference>
<dbReference type="InterPro" id="IPR035959">
    <property type="entry name" value="RutC-like_sf"/>
</dbReference>
<evidence type="ECO:0000313" key="3">
    <source>
        <dbReference type="Proteomes" id="UP001268542"/>
    </source>
</evidence>
<name>A0ABU3PTC1_9ACTN</name>
<dbReference type="Pfam" id="PF01042">
    <property type="entry name" value="Ribonuc_L-PSP"/>
    <property type="match status" value="1"/>
</dbReference>
<reference evidence="2 3" key="1">
    <citation type="submission" date="2023-08" db="EMBL/GenBank/DDBJ databases">
        <title>Nocardioides seae sp. nov., a bacterium isolated from a soil.</title>
        <authorList>
            <person name="Wang X."/>
        </authorList>
    </citation>
    <scope>NUCLEOTIDE SEQUENCE [LARGE SCALE GENOMIC DNA]</scope>
    <source>
        <strain evidence="2 3">YZH12</strain>
    </source>
</reference>
<dbReference type="SUPFAM" id="SSF55298">
    <property type="entry name" value="YjgF-like"/>
    <property type="match status" value="1"/>
</dbReference>
<dbReference type="GO" id="GO:0016787">
    <property type="term" value="F:hydrolase activity"/>
    <property type="evidence" value="ECO:0007669"/>
    <property type="project" value="UniProtKB-KW"/>
</dbReference>
<evidence type="ECO:0000313" key="2">
    <source>
        <dbReference type="EMBL" id="MDT9592424.1"/>
    </source>
</evidence>
<dbReference type="PANTHER" id="PTHR11803">
    <property type="entry name" value="2-IMINOBUTANOATE/2-IMINOPROPANOATE DEAMINASE RIDA"/>
    <property type="match status" value="1"/>
</dbReference>